<comment type="cofactor">
    <cofactor evidence="8">
        <name>FAD</name>
        <dbReference type="ChEBI" id="CHEBI:57692"/>
    </cofactor>
    <text evidence="8">Binds 1 FAD per subunit.</text>
</comment>
<evidence type="ECO:0000256" key="6">
    <source>
        <dbReference type="ARBA" id="ARBA00023284"/>
    </source>
</evidence>
<accession>A0A5D8QFQ8</accession>
<dbReference type="PRINTS" id="PR00368">
    <property type="entry name" value="FADPNR"/>
</dbReference>
<keyword evidence="3 7" id="KW-0274">FAD</keyword>
<dbReference type="InterPro" id="IPR008255">
    <property type="entry name" value="Pyr_nucl-diS_OxRdtase_2_AS"/>
</dbReference>
<dbReference type="NCBIfam" id="TIGR01292">
    <property type="entry name" value="TRX_reduct"/>
    <property type="match status" value="1"/>
</dbReference>
<comment type="subunit">
    <text evidence="7">Homodimer.</text>
</comment>
<keyword evidence="2 7" id="KW-0285">Flavoprotein</keyword>
<dbReference type="InterPro" id="IPR023753">
    <property type="entry name" value="FAD/NAD-binding_dom"/>
</dbReference>
<keyword evidence="4 7" id="KW-0560">Oxidoreductase</keyword>
<organism evidence="10 11">
    <name type="scientific">Calorimonas adulescens</name>
    <dbReference type="NCBI Taxonomy" id="2606906"/>
    <lineage>
        <taxon>Bacteria</taxon>
        <taxon>Bacillati</taxon>
        <taxon>Bacillota</taxon>
        <taxon>Clostridia</taxon>
        <taxon>Thermoanaerobacterales</taxon>
        <taxon>Thermoanaerobacteraceae</taxon>
        <taxon>Calorimonas</taxon>
    </lineage>
</organism>
<dbReference type="InterPro" id="IPR005982">
    <property type="entry name" value="Thioredox_Rdtase"/>
</dbReference>
<evidence type="ECO:0000256" key="7">
    <source>
        <dbReference type="RuleBase" id="RU003880"/>
    </source>
</evidence>
<comment type="similarity">
    <text evidence="1 7">Belongs to the class-II pyridine nucleotide-disulfide oxidoreductase family.</text>
</comment>
<dbReference type="Pfam" id="PF07992">
    <property type="entry name" value="Pyr_redox_2"/>
    <property type="match status" value="1"/>
</dbReference>
<dbReference type="InterPro" id="IPR050097">
    <property type="entry name" value="Ferredoxin-NADP_redctase_2"/>
</dbReference>
<sequence length="304" mass="33152">MYDVIIIGGGPAGLTAGLYSGRANLKTLIIEKKALGGQAATTYNIENYPGYLSISGPDLAMKMEEQVKKYSVDITYGEITSVDFNSSPKKVTVGDKQYEARTVILAMGAYPRELGIESEQRLRGMGVSYCATCDGAFFNGRTVAVVGGGNTAVEDAVFLTRYAEKVYLIHRRNELRATKAEQERAFKNPKIEFIWDSVIEEIKGNEFVEGAIVKNLKTGETKELKLDGIFVAIGNVPDTAFVKGVIELDENGYILTDEEMRTNIPGVFAAGDVRRKSVRQLVTAMSDGAIASINAEKYLSELGK</sequence>
<dbReference type="GO" id="GO:0005737">
    <property type="term" value="C:cytoplasm"/>
    <property type="evidence" value="ECO:0007669"/>
    <property type="project" value="InterPro"/>
</dbReference>
<comment type="catalytic activity">
    <reaction evidence="7">
        <text>[thioredoxin]-dithiol + NADP(+) = [thioredoxin]-disulfide + NADPH + H(+)</text>
        <dbReference type="Rhea" id="RHEA:20345"/>
        <dbReference type="Rhea" id="RHEA-COMP:10698"/>
        <dbReference type="Rhea" id="RHEA-COMP:10700"/>
        <dbReference type="ChEBI" id="CHEBI:15378"/>
        <dbReference type="ChEBI" id="CHEBI:29950"/>
        <dbReference type="ChEBI" id="CHEBI:50058"/>
        <dbReference type="ChEBI" id="CHEBI:57783"/>
        <dbReference type="ChEBI" id="CHEBI:58349"/>
        <dbReference type="EC" id="1.8.1.9"/>
    </reaction>
</comment>
<evidence type="ECO:0000313" key="11">
    <source>
        <dbReference type="Proteomes" id="UP000322976"/>
    </source>
</evidence>
<evidence type="ECO:0000313" key="10">
    <source>
        <dbReference type="EMBL" id="TZE83217.1"/>
    </source>
</evidence>
<dbReference type="PRINTS" id="PR00469">
    <property type="entry name" value="PNDRDTASEII"/>
</dbReference>
<dbReference type="PROSITE" id="PS00573">
    <property type="entry name" value="PYRIDINE_REDOX_2"/>
    <property type="match status" value="1"/>
</dbReference>
<evidence type="ECO:0000256" key="5">
    <source>
        <dbReference type="ARBA" id="ARBA00023157"/>
    </source>
</evidence>
<protein>
    <recommendedName>
        <fullName evidence="7">Thioredoxin reductase</fullName>
        <ecNumber evidence="7">1.8.1.9</ecNumber>
    </recommendedName>
</protein>
<dbReference type="GO" id="GO:0004791">
    <property type="term" value="F:thioredoxin-disulfide reductase (NADPH) activity"/>
    <property type="evidence" value="ECO:0007669"/>
    <property type="project" value="UniProtKB-UniRule"/>
</dbReference>
<keyword evidence="11" id="KW-1185">Reference proteome</keyword>
<evidence type="ECO:0000259" key="9">
    <source>
        <dbReference type="Pfam" id="PF07992"/>
    </source>
</evidence>
<evidence type="ECO:0000256" key="3">
    <source>
        <dbReference type="ARBA" id="ARBA00022827"/>
    </source>
</evidence>
<name>A0A5D8QFQ8_9THEO</name>
<dbReference type="Gene3D" id="3.50.50.60">
    <property type="entry name" value="FAD/NAD(P)-binding domain"/>
    <property type="match status" value="2"/>
</dbReference>
<dbReference type="SUPFAM" id="SSF51905">
    <property type="entry name" value="FAD/NAD(P)-binding domain"/>
    <property type="match status" value="1"/>
</dbReference>
<keyword evidence="5" id="KW-1015">Disulfide bond</keyword>
<evidence type="ECO:0000256" key="4">
    <source>
        <dbReference type="ARBA" id="ARBA00023002"/>
    </source>
</evidence>
<dbReference type="EC" id="1.8.1.9" evidence="7"/>
<feature type="domain" description="FAD/NAD(P)-binding" evidence="9">
    <location>
        <begin position="2"/>
        <end position="288"/>
    </location>
</feature>
<dbReference type="GO" id="GO:0019430">
    <property type="term" value="P:removal of superoxide radicals"/>
    <property type="evidence" value="ECO:0007669"/>
    <property type="project" value="UniProtKB-UniRule"/>
</dbReference>
<dbReference type="Proteomes" id="UP000322976">
    <property type="component" value="Unassembled WGS sequence"/>
</dbReference>
<evidence type="ECO:0000256" key="1">
    <source>
        <dbReference type="ARBA" id="ARBA00009333"/>
    </source>
</evidence>
<proteinExistence type="inferred from homology"/>
<keyword evidence="6 7" id="KW-0676">Redox-active center</keyword>
<dbReference type="AlphaFoldDB" id="A0A5D8QFQ8"/>
<reference evidence="10 11" key="1">
    <citation type="submission" date="2019-08" db="EMBL/GenBank/DDBJ databases">
        <title>Calorimonas adulescens gen. nov., sp. nov., an anaerobic thermophilic bacterium from Sakhalin hot spring.</title>
        <authorList>
            <person name="Khomyakova M.A."/>
            <person name="Merkel A.Y."/>
            <person name="Novikov A."/>
            <person name="Bonch-Osmolovskaya E.A."/>
            <person name="Slobodkin A.I."/>
        </authorList>
    </citation>
    <scope>NUCLEOTIDE SEQUENCE [LARGE SCALE GENOMIC DNA]</scope>
    <source>
        <strain evidence="10 11">A05MB</strain>
    </source>
</reference>
<evidence type="ECO:0000256" key="8">
    <source>
        <dbReference type="RuleBase" id="RU003881"/>
    </source>
</evidence>
<evidence type="ECO:0000256" key="2">
    <source>
        <dbReference type="ARBA" id="ARBA00022630"/>
    </source>
</evidence>
<keyword evidence="8" id="KW-0521">NADP</keyword>
<dbReference type="RefSeq" id="WP_149544408.1">
    <property type="nucleotide sequence ID" value="NZ_VTPS01000002.1"/>
</dbReference>
<comment type="caution">
    <text evidence="10">The sequence shown here is derived from an EMBL/GenBank/DDBJ whole genome shotgun (WGS) entry which is preliminary data.</text>
</comment>
<dbReference type="EMBL" id="VTPS01000002">
    <property type="protein sequence ID" value="TZE83217.1"/>
    <property type="molecule type" value="Genomic_DNA"/>
</dbReference>
<dbReference type="InterPro" id="IPR036188">
    <property type="entry name" value="FAD/NAD-bd_sf"/>
</dbReference>
<gene>
    <name evidence="10" type="primary">trxB</name>
    <name evidence="10" type="ORF">FWJ32_02560</name>
</gene>
<dbReference type="PANTHER" id="PTHR48105">
    <property type="entry name" value="THIOREDOXIN REDUCTASE 1-RELATED-RELATED"/>
    <property type="match status" value="1"/>
</dbReference>